<gene>
    <name evidence="1" type="ORF">TCLT_LOCUS5558</name>
</gene>
<keyword evidence="2" id="KW-1185">Reference proteome</keyword>
<dbReference type="EMBL" id="UYYF01004347">
    <property type="protein sequence ID" value="VDN02817.1"/>
    <property type="molecule type" value="Genomic_DNA"/>
</dbReference>
<name>A0A0N5CYN7_THECL</name>
<dbReference type="AlphaFoldDB" id="A0A0N5CYN7"/>
<dbReference type="WBParaSite" id="TCLT_0000556901-mRNA-1">
    <property type="protein sequence ID" value="TCLT_0000556901-mRNA-1"/>
    <property type="gene ID" value="TCLT_0000556901"/>
</dbReference>
<evidence type="ECO:0000313" key="1">
    <source>
        <dbReference type="EMBL" id="VDN02817.1"/>
    </source>
</evidence>
<proteinExistence type="predicted"/>
<reference evidence="3" key="1">
    <citation type="submission" date="2017-02" db="UniProtKB">
        <authorList>
            <consortium name="WormBaseParasite"/>
        </authorList>
    </citation>
    <scope>IDENTIFICATION</scope>
</reference>
<sequence length="390" mass="44123">MACIRQEKIGLGSGLFAYRSSGLTGSNLVDFTTNTFANEALPVCAEAELYSPIIDIAKGVDHSSRSFFDYVTGQCWQGSWGQRECVRRKACQCCSYQNNVGRGQPTYIWSLSHLLRDALGLGHKLQERVKVHFVALHPHGKSIISGMICKSGFFYTGKMVWDAMPLRKRRQYIHVCMQEQIYGWKGQKESAFSTLVCQQLYAVVVRKSLCPSWGASRISICSCLDITVDSCLTESCGVSYVILNSSNVLSVSKVSGVIASYLIFMASLQTPFCNIHMLREQVDLAFLVYPLLNAYSICHHMSIFLFSSEERNFVLNTTLQGRFAVKMHWNGFSHGTRRFLTLRISFRVLVQLFVVKEGGYVVDRFISRLDLVIHMLLRDYTIMSFALYVD</sequence>
<protein>
    <submittedName>
        <fullName evidence="3">Pecanex-like protein</fullName>
    </submittedName>
</protein>
<accession>A0A0N5CYN7</accession>
<evidence type="ECO:0000313" key="3">
    <source>
        <dbReference type="WBParaSite" id="TCLT_0000556901-mRNA-1"/>
    </source>
</evidence>
<evidence type="ECO:0000313" key="2">
    <source>
        <dbReference type="Proteomes" id="UP000276776"/>
    </source>
</evidence>
<dbReference type="Proteomes" id="UP000276776">
    <property type="component" value="Unassembled WGS sequence"/>
</dbReference>
<reference evidence="1 2" key="2">
    <citation type="submission" date="2018-11" db="EMBL/GenBank/DDBJ databases">
        <authorList>
            <consortium name="Pathogen Informatics"/>
        </authorList>
    </citation>
    <scope>NUCLEOTIDE SEQUENCE [LARGE SCALE GENOMIC DNA]</scope>
</reference>
<organism evidence="3">
    <name type="scientific">Thelazia callipaeda</name>
    <name type="common">Oriental eyeworm</name>
    <name type="synonym">Parasitic nematode</name>
    <dbReference type="NCBI Taxonomy" id="103827"/>
    <lineage>
        <taxon>Eukaryota</taxon>
        <taxon>Metazoa</taxon>
        <taxon>Ecdysozoa</taxon>
        <taxon>Nematoda</taxon>
        <taxon>Chromadorea</taxon>
        <taxon>Rhabditida</taxon>
        <taxon>Spirurina</taxon>
        <taxon>Spiruromorpha</taxon>
        <taxon>Thelazioidea</taxon>
        <taxon>Thelaziidae</taxon>
        <taxon>Thelazia</taxon>
    </lineage>
</organism>